<dbReference type="PROSITE" id="PS51186">
    <property type="entry name" value="GNAT"/>
    <property type="match status" value="1"/>
</dbReference>
<dbReference type="InterPro" id="IPR000182">
    <property type="entry name" value="GNAT_dom"/>
</dbReference>
<name>D3HIZ3_LEGLN</name>
<protein>
    <submittedName>
        <fullName evidence="2">Putative acetyltransferase, GNAT family</fullName>
    </submittedName>
</protein>
<dbReference type="EMBL" id="FN650140">
    <property type="protein sequence ID" value="CBJ12374.1"/>
    <property type="molecule type" value="Genomic_DNA"/>
</dbReference>
<dbReference type="HOGENOM" id="CLU_118082_0_0_6"/>
<proteinExistence type="predicted"/>
<dbReference type="GeneID" id="40926207"/>
<gene>
    <name evidence="2" type="ordered locus">LLO_1989</name>
</gene>
<dbReference type="Gene3D" id="3.40.630.30">
    <property type="match status" value="1"/>
</dbReference>
<evidence type="ECO:0000313" key="2">
    <source>
        <dbReference type="EMBL" id="CBJ12374.1"/>
    </source>
</evidence>
<keyword evidence="2" id="KW-0808">Transferase</keyword>
<dbReference type="AlphaFoldDB" id="D3HIZ3"/>
<dbReference type="eggNOG" id="COG0456">
    <property type="taxonomic scope" value="Bacteria"/>
</dbReference>
<dbReference type="RefSeq" id="WP_003636787.1">
    <property type="nucleotide sequence ID" value="NC_013861.1"/>
</dbReference>
<sequence length="194" mass="21856">MEYKRPLSSDFEQIVILQNRNLASVLTLSEKADGYLSGAFSVAQLKSMDDDICVFICKDKDKVCGYICVGSVEYNKNVPLVASMLDCFTHIIYRGKLLSTYNIAISGPVCIDKDYRGQGIFFNLYNKLSEFLVNEHPELDLYAVLVSNQNQRSINAHKKLGMENVGKFSFDNNDFLILVVPINECKGRNMAQIS</sequence>
<accession>D3HIZ3</accession>
<dbReference type="KEGG" id="llo:LLO_1989"/>
<reference evidence="2 3" key="1">
    <citation type="journal article" date="2010" name="PLoS Genet.">
        <title>Analysis of the Legionella longbeachae genome and transcriptome uncovers unique strategies to cause Legionnaires' disease.</title>
        <authorList>
            <person name="Cazalet C."/>
            <person name="Gomez-Valero L."/>
            <person name="Rusniok C."/>
            <person name="Lomma M."/>
            <person name="Dervins-Ravault D."/>
            <person name="Newton H."/>
            <person name="Sansom F."/>
            <person name="Jarraud S."/>
            <person name="Zidane N."/>
            <person name="Ma L."/>
            <person name="Bouchier C."/>
            <person name="Etienne J."/>
            <person name="Hartland E."/>
            <person name="Buchrieser C."/>
        </authorList>
    </citation>
    <scope>NUCLEOTIDE SEQUENCE [LARGE SCALE GENOMIC DNA]</scope>
    <source>
        <strain evidence="2 3">NSW150</strain>
    </source>
</reference>
<dbReference type="GO" id="GO:0016747">
    <property type="term" value="F:acyltransferase activity, transferring groups other than amino-acyl groups"/>
    <property type="evidence" value="ECO:0007669"/>
    <property type="project" value="InterPro"/>
</dbReference>
<dbReference type="InterPro" id="IPR016181">
    <property type="entry name" value="Acyl_CoA_acyltransferase"/>
</dbReference>
<dbReference type="OrthoDB" id="5109343at2"/>
<dbReference type="SUPFAM" id="SSF55729">
    <property type="entry name" value="Acyl-CoA N-acyltransferases (Nat)"/>
    <property type="match status" value="1"/>
</dbReference>
<organism evidence="2 3">
    <name type="scientific">Legionella longbeachae serogroup 1 (strain NSW150)</name>
    <dbReference type="NCBI Taxonomy" id="661367"/>
    <lineage>
        <taxon>Bacteria</taxon>
        <taxon>Pseudomonadati</taxon>
        <taxon>Pseudomonadota</taxon>
        <taxon>Gammaproteobacteria</taxon>
        <taxon>Legionellales</taxon>
        <taxon>Legionellaceae</taxon>
        <taxon>Legionella</taxon>
    </lineage>
</organism>
<dbReference type="Proteomes" id="UP000001060">
    <property type="component" value="Chromosome"/>
</dbReference>
<evidence type="ECO:0000259" key="1">
    <source>
        <dbReference type="PROSITE" id="PS51186"/>
    </source>
</evidence>
<keyword evidence="3" id="KW-1185">Reference proteome</keyword>
<dbReference type="Pfam" id="PF00583">
    <property type="entry name" value="Acetyltransf_1"/>
    <property type="match status" value="1"/>
</dbReference>
<evidence type="ECO:0000313" key="3">
    <source>
        <dbReference type="Proteomes" id="UP000001060"/>
    </source>
</evidence>
<feature type="domain" description="N-acetyltransferase" evidence="1">
    <location>
        <begin position="12"/>
        <end position="183"/>
    </location>
</feature>